<proteinExistence type="inferred from homology"/>
<evidence type="ECO:0000256" key="3">
    <source>
        <dbReference type="ARBA" id="ARBA00022603"/>
    </source>
</evidence>
<feature type="coiled-coil region" evidence="7">
    <location>
        <begin position="68"/>
        <end position="95"/>
    </location>
</feature>
<dbReference type="EC" id="2.1.1.72" evidence="2"/>
<comment type="caution">
    <text evidence="8">The sequence shown here is derived from an EMBL/GenBank/DDBJ whole genome shotgun (WGS) entry which is preliminary data.</text>
</comment>
<dbReference type="GO" id="GO:0009007">
    <property type="term" value="F:site-specific DNA-methyltransferase (adenine-specific) activity"/>
    <property type="evidence" value="ECO:0007669"/>
    <property type="project" value="UniProtKB-EC"/>
</dbReference>
<evidence type="ECO:0000313" key="8">
    <source>
        <dbReference type="EMBL" id="NSL52547.1"/>
    </source>
</evidence>
<dbReference type="RefSeq" id="WP_173731756.1">
    <property type="nucleotide sequence ID" value="NZ_JABTTE010000018.1"/>
</dbReference>
<evidence type="ECO:0000256" key="5">
    <source>
        <dbReference type="ARBA" id="ARBA00022691"/>
    </source>
</evidence>
<evidence type="ECO:0000256" key="7">
    <source>
        <dbReference type="SAM" id="Coils"/>
    </source>
</evidence>
<dbReference type="PRINTS" id="PR00505">
    <property type="entry name" value="D12N6MTFRASE"/>
</dbReference>
<dbReference type="Gene3D" id="1.10.1020.10">
    <property type="entry name" value="Adenine-specific Methyltransferase, Domain 2"/>
    <property type="match status" value="1"/>
</dbReference>
<dbReference type="GO" id="GO:0032259">
    <property type="term" value="P:methylation"/>
    <property type="evidence" value="ECO:0007669"/>
    <property type="project" value="UniProtKB-KW"/>
</dbReference>
<keyword evidence="9" id="KW-1185">Reference proteome</keyword>
<reference evidence="8" key="1">
    <citation type="submission" date="2020-06" db="EMBL/GenBank/DDBJ databases">
        <title>A novel thermopfilic bacterium from Erzurum, Turkey.</title>
        <authorList>
            <person name="Adiguzel A."/>
            <person name="Ay H."/>
            <person name="Baltaci M.O."/>
        </authorList>
    </citation>
    <scope>NUCLEOTIDE SEQUENCE</scope>
    <source>
        <strain evidence="8">P2</strain>
    </source>
</reference>
<dbReference type="Gene3D" id="3.40.50.150">
    <property type="entry name" value="Vaccinia Virus protein VP39"/>
    <property type="match status" value="1"/>
</dbReference>
<evidence type="ECO:0000313" key="9">
    <source>
        <dbReference type="Proteomes" id="UP000625804"/>
    </source>
</evidence>
<dbReference type="InterPro" id="IPR012263">
    <property type="entry name" value="M_m6A_EcoRV"/>
</dbReference>
<protein>
    <recommendedName>
        <fullName evidence="2">site-specific DNA-methyltransferase (adenine-specific)</fullName>
        <ecNumber evidence="2">2.1.1.72</ecNumber>
    </recommendedName>
</protein>
<evidence type="ECO:0000256" key="1">
    <source>
        <dbReference type="ARBA" id="ARBA00006594"/>
    </source>
</evidence>
<keyword evidence="4 8" id="KW-0808">Transferase</keyword>
<evidence type="ECO:0000256" key="6">
    <source>
        <dbReference type="ARBA" id="ARBA00047942"/>
    </source>
</evidence>
<dbReference type="NCBIfam" id="TIGR00571">
    <property type="entry name" value="dam"/>
    <property type="match status" value="1"/>
</dbReference>
<dbReference type="GO" id="GO:0043565">
    <property type="term" value="F:sequence-specific DNA binding"/>
    <property type="evidence" value="ECO:0007669"/>
    <property type="project" value="TreeGrafter"/>
</dbReference>
<dbReference type="InterPro" id="IPR012327">
    <property type="entry name" value="MeTrfase_D12"/>
</dbReference>
<dbReference type="PIRSF" id="PIRSF000398">
    <property type="entry name" value="M_m6A_EcoRV"/>
    <property type="match status" value="1"/>
</dbReference>
<dbReference type="GO" id="GO:0009307">
    <property type="term" value="P:DNA restriction-modification system"/>
    <property type="evidence" value="ECO:0007669"/>
    <property type="project" value="InterPro"/>
</dbReference>
<evidence type="ECO:0000256" key="2">
    <source>
        <dbReference type="ARBA" id="ARBA00011900"/>
    </source>
</evidence>
<comment type="similarity">
    <text evidence="1">Belongs to the N(4)/N(6)-methyltransferase family.</text>
</comment>
<dbReference type="InterPro" id="IPR029063">
    <property type="entry name" value="SAM-dependent_MTases_sf"/>
</dbReference>
<sequence>MKPFLKYRGGKTTEIKYFQQHIPQTFDTYYEPFVGGGAVFFHLNHRKSVINDINEKLMKTYWDIKNNYHEVRKQLDLLQDIYEKNQKEYEALKRQFPNDKVPNKNEELYYKMREEFNHPTGEWLESVVYFFINKTSYSGMIRYNKQREYNVPFGRYKTFNTKLLTEEHSHLLKRTDIYNGDYSKLFSLATSSDFMFLDPPYDCIFSDYGNEKFTGDFDEDEHRRLAQDFKNLDCMALMIISKTPLTTELYNKYVVDEYHKNYSVNIRNRFKNEAKHLVIRNFDPAKIKFNKEKISIHM</sequence>
<name>A0A8J8GF77_9BACI</name>
<dbReference type="InterPro" id="IPR023095">
    <property type="entry name" value="Ade_MeTrfase_dom_2"/>
</dbReference>
<keyword evidence="7" id="KW-0175">Coiled coil</keyword>
<keyword evidence="5" id="KW-0949">S-adenosyl-L-methionine</keyword>
<dbReference type="Proteomes" id="UP000625804">
    <property type="component" value="Unassembled WGS sequence"/>
</dbReference>
<dbReference type="SUPFAM" id="SSF53335">
    <property type="entry name" value="S-adenosyl-L-methionine-dependent methyltransferases"/>
    <property type="match status" value="1"/>
</dbReference>
<gene>
    <name evidence="8" type="ORF">HR057_12365</name>
</gene>
<dbReference type="EMBL" id="JABTTE010000018">
    <property type="protein sequence ID" value="NSL52547.1"/>
    <property type="molecule type" value="Genomic_DNA"/>
</dbReference>
<dbReference type="GO" id="GO:1904047">
    <property type="term" value="F:S-adenosyl-L-methionine binding"/>
    <property type="evidence" value="ECO:0007669"/>
    <property type="project" value="TreeGrafter"/>
</dbReference>
<dbReference type="GO" id="GO:0006298">
    <property type="term" value="P:mismatch repair"/>
    <property type="evidence" value="ECO:0007669"/>
    <property type="project" value="TreeGrafter"/>
</dbReference>
<dbReference type="Pfam" id="PF02086">
    <property type="entry name" value="MethyltransfD12"/>
    <property type="match status" value="1"/>
</dbReference>
<organism evidence="8 9">
    <name type="scientific">Calidifontibacillus erzurumensis</name>
    <dbReference type="NCBI Taxonomy" id="2741433"/>
    <lineage>
        <taxon>Bacteria</taxon>
        <taxon>Bacillati</taxon>
        <taxon>Bacillota</taxon>
        <taxon>Bacilli</taxon>
        <taxon>Bacillales</taxon>
        <taxon>Bacillaceae</taxon>
        <taxon>Calidifontibacillus/Schinkia group</taxon>
        <taxon>Calidifontibacillus</taxon>
    </lineage>
</organism>
<evidence type="ECO:0000256" key="4">
    <source>
        <dbReference type="ARBA" id="ARBA00022679"/>
    </source>
</evidence>
<keyword evidence="3 8" id="KW-0489">Methyltransferase</keyword>
<comment type="catalytic activity">
    <reaction evidence="6">
        <text>a 2'-deoxyadenosine in DNA + S-adenosyl-L-methionine = an N(6)-methyl-2'-deoxyadenosine in DNA + S-adenosyl-L-homocysteine + H(+)</text>
        <dbReference type="Rhea" id="RHEA:15197"/>
        <dbReference type="Rhea" id="RHEA-COMP:12418"/>
        <dbReference type="Rhea" id="RHEA-COMP:12419"/>
        <dbReference type="ChEBI" id="CHEBI:15378"/>
        <dbReference type="ChEBI" id="CHEBI:57856"/>
        <dbReference type="ChEBI" id="CHEBI:59789"/>
        <dbReference type="ChEBI" id="CHEBI:90615"/>
        <dbReference type="ChEBI" id="CHEBI:90616"/>
        <dbReference type="EC" id="2.1.1.72"/>
    </reaction>
</comment>
<dbReference type="PANTHER" id="PTHR30481">
    <property type="entry name" value="DNA ADENINE METHYLASE"/>
    <property type="match status" value="1"/>
</dbReference>
<accession>A0A8J8GF77</accession>
<dbReference type="PANTHER" id="PTHR30481:SF3">
    <property type="entry name" value="DNA ADENINE METHYLASE"/>
    <property type="match status" value="1"/>
</dbReference>
<dbReference type="AlphaFoldDB" id="A0A8J8GF77"/>